<dbReference type="CDD" id="cd19051">
    <property type="entry name" value="LGIC_TM_cation"/>
    <property type="match status" value="1"/>
</dbReference>
<accession>A0AAN5CGL0</accession>
<reference evidence="9" key="1">
    <citation type="submission" date="2022-10" db="EMBL/GenBank/DDBJ databases">
        <title>Genome assembly of Pristionchus species.</title>
        <authorList>
            <person name="Yoshida K."/>
            <person name="Sommer R.J."/>
        </authorList>
    </citation>
    <scope>NUCLEOTIDE SEQUENCE [LARGE SCALE GENOMIC DNA]</scope>
    <source>
        <strain evidence="9">RS5460</strain>
    </source>
</reference>
<feature type="transmembrane region" description="Helical" evidence="5">
    <location>
        <begin position="205"/>
        <end position="230"/>
    </location>
</feature>
<feature type="non-terminal residue" evidence="8">
    <location>
        <position position="1"/>
    </location>
</feature>
<feature type="transmembrane region" description="Helical" evidence="5">
    <location>
        <begin position="236"/>
        <end position="255"/>
    </location>
</feature>
<dbReference type="Proteomes" id="UP001328107">
    <property type="component" value="Unassembled WGS sequence"/>
</dbReference>
<evidence type="ECO:0000256" key="4">
    <source>
        <dbReference type="ARBA" id="ARBA00023136"/>
    </source>
</evidence>
<proteinExistence type="inferred from homology"/>
<dbReference type="InterPro" id="IPR018000">
    <property type="entry name" value="Neurotransmitter_ion_chnl_CS"/>
</dbReference>
<comment type="subcellular location">
    <subcellularLocation>
        <location evidence="1">Membrane</location>
        <topology evidence="1">Multi-pass membrane protein</topology>
    </subcellularLocation>
</comment>
<dbReference type="Pfam" id="PF02932">
    <property type="entry name" value="Neur_chan_memb"/>
    <property type="match status" value="1"/>
</dbReference>
<dbReference type="CDD" id="cd18989">
    <property type="entry name" value="LGIC_ECD_cation"/>
    <property type="match status" value="1"/>
</dbReference>
<dbReference type="InterPro" id="IPR036734">
    <property type="entry name" value="Neur_chan_lig-bd_sf"/>
</dbReference>
<evidence type="ECO:0000259" key="6">
    <source>
        <dbReference type="Pfam" id="PF02931"/>
    </source>
</evidence>
<dbReference type="InterPro" id="IPR006202">
    <property type="entry name" value="Neur_chan_lig-bd"/>
</dbReference>
<dbReference type="PROSITE" id="PS00236">
    <property type="entry name" value="NEUROTR_ION_CHANNEL"/>
    <property type="match status" value="1"/>
</dbReference>
<keyword evidence="3 5" id="KW-1133">Transmembrane helix</keyword>
<dbReference type="InterPro" id="IPR006201">
    <property type="entry name" value="Neur_channel"/>
</dbReference>
<gene>
    <name evidence="8" type="ORF">PMAYCL1PPCAC_11931</name>
</gene>
<evidence type="ECO:0000313" key="9">
    <source>
        <dbReference type="Proteomes" id="UP001328107"/>
    </source>
</evidence>
<keyword evidence="5" id="KW-0407">Ion channel</keyword>
<feature type="transmembrane region" description="Helical" evidence="5">
    <location>
        <begin position="267"/>
        <end position="292"/>
    </location>
</feature>
<evidence type="ECO:0000256" key="3">
    <source>
        <dbReference type="ARBA" id="ARBA00022989"/>
    </source>
</evidence>
<comment type="similarity">
    <text evidence="5">Belongs to the ligand-gated ion channel (TC 1.A.9) family.</text>
</comment>
<name>A0AAN5CGL0_9BILA</name>
<evidence type="ECO:0008006" key="10">
    <source>
        <dbReference type="Google" id="ProtNLM"/>
    </source>
</evidence>
<protein>
    <recommendedName>
        <fullName evidence="10">Transmembrane ion channel</fullName>
    </recommendedName>
</protein>
<sequence length="413" mass="47361">SEERYTESIMKEIFSSYNKKIVPNAGSTTHVIMNMPLMMLIDVKENEHLAQFVVSDMKTWIDPRLRWDPSLFGNKTTIVVPEDDVWLPPTVIYNAIEIEVLMMDKVRNVKVDNTGRVFWNVPMSLTTTCRLKVDFFPFDTQTCTIFATSPVLRVEEMNAVAGRTNSVFGNAEWTQIGALIDVASYTEFEDTKFDVRYHVKIRRNYVYYIIVIVLPTFLLSVLTVAGIFTAAGTTEIIGIGLTSLLALSVMLGIVAESLPKSNSLTLMGYYLLLCMFVASVSIIVAVVLSLVIEHTCRNATSYPNRYFYSLVCAKRRELREKREVYETEKIPEKTKTPHENGQMAVLCSMIREYIVLQTRVEGMREKEKEKKWMAKEWRRLFNRVEVLIVLIFQGVNIAMLAAFFSFVYKNSID</sequence>
<dbReference type="AlphaFoldDB" id="A0AAN5CGL0"/>
<dbReference type="PANTHER" id="PTHR18945">
    <property type="entry name" value="NEUROTRANSMITTER GATED ION CHANNEL"/>
    <property type="match status" value="1"/>
</dbReference>
<dbReference type="GO" id="GO:0005230">
    <property type="term" value="F:extracellular ligand-gated monoatomic ion channel activity"/>
    <property type="evidence" value="ECO:0007669"/>
    <property type="project" value="InterPro"/>
</dbReference>
<dbReference type="PRINTS" id="PR00252">
    <property type="entry name" value="NRIONCHANNEL"/>
</dbReference>
<keyword evidence="5" id="KW-0406">Ion transport</keyword>
<evidence type="ECO:0000259" key="7">
    <source>
        <dbReference type="Pfam" id="PF02932"/>
    </source>
</evidence>
<feature type="domain" description="Neurotransmitter-gated ion-channel transmembrane" evidence="7">
    <location>
        <begin position="212"/>
        <end position="303"/>
    </location>
</feature>
<organism evidence="8 9">
    <name type="scientific">Pristionchus mayeri</name>
    <dbReference type="NCBI Taxonomy" id="1317129"/>
    <lineage>
        <taxon>Eukaryota</taxon>
        <taxon>Metazoa</taxon>
        <taxon>Ecdysozoa</taxon>
        <taxon>Nematoda</taxon>
        <taxon>Chromadorea</taxon>
        <taxon>Rhabditida</taxon>
        <taxon>Rhabditina</taxon>
        <taxon>Diplogasteromorpha</taxon>
        <taxon>Diplogasteroidea</taxon>
        <taxon>Neodiplogasteridae</taxon>
        <taxon>Pristionchus</taxon>
    </lineage>
</organism>
<evidence type="ECO:0000256" key="5">
    <source>
        <dbReference type="RuleBase" id="RU000687"/>
    </source>
</evidence>
<evidence type="ECO:0000256" key="1">
    <source>
        <dbReference type="ARBA" id="ARBA00004141"/>
    </source>
</evidence>
<comment type="caution">
    <text evidence="8">The sequence shown here is derived from an EMBL/GenBank/DDBJ whole genome shotgun (WGS) entry which is preliminary data.</text>
</comment>
<dbReference type="SUPFAM" id="SSF90112">
    <property type="entry name" value="Neurotransmitter-gated ion-channel transmembrane pore"/>
    <property type="match status" value="1"/>
</dbReference>
<dbReference type="InterPro" id="IPR006029">
    <property type="entry name" value="Neurotrans-gated_channel_TM"/>
</dbReference>
<dbReference type="InterPro" id="IPR038050">
    <property type="entry name" value="Neuro_actylchol_rec"/>
</dbReference>
<dbReference type="GO" id="GO:0004888">
    <property type="term" value="F:transmembrane signaling receptor activity"/>
    <property type="evidence" value="ECO:0007669"/>
    <property type="project" value="InterPro"/>
</dbReference>
<dbReference type="Gene3D" id="1.20.58.390">
    <property type="entry name" value="Neurotransmitter-gated ion-channel transmembrane domain"/>
    <property type="match status" value="1"/>
</dbReference>
<keyword evidence="4 5" id="KW-0472">Membrane</keyword>
<dbReference type="SUPFAM" id="SSF63712">
    <property type="entry name" value="Nicotinic receptor ligand binding domain-like"/>
    <property type="match status" value="1"/>
</dbReference>
<feature type="domain" description="Neurotransmitter-gated ion-channel ligand-binding" evidence="6">
    <location>
        <begin position="7"/>
        <end position="204"/>
    </location>
</feature>
<dbReference type="Pfam" id="PF02931">
    <property type="entry name" value="Neur_chan_LBD"/>
    <property type="match status" value="1"/>
</dbReference>
<keyword evidence="2 5" id="KW-0812">Transmembrane</keyword>
<keyword evidence="9" id="KW-1185">Reference proteome</keyword>
<evidence type="ECO:0000313" key="8">
    <source>
        <dbReference type="EMBL" id="GMR41736.1"/>
    </source>
</evidence>
<dbReference type="GO" id="GO:0016020">
    <property type="term" value="C:membrane"/>
    <property type="evidence" value="ECO:0007669"/>
    <property type="project" value="UniProtKB-SubCell"/>
</dbReference>
<dbReference type="InterPro" id="IPR036719">
    <property type="entry name" value="Neuro-gated_channel_TM_sf"/>
</dbReference>
<dbReference type="Gene3D" id="2.70.170.10">
    <property type="entry name" value="Neurotransmitter-gated ion-channel ligand-binding domain"/>
    <property type="match status" value="1"/>
</dbReference>
<dbReference type="EMBL" id="BTRK01000003">
    <property type="protein sequence ID" value="GMR41736.1"/>
    <property type="molecule type" value="Genomic_DNA"/>
</dbReference>
<keyword evidence="5" id="KW-0813">Transport</keyword>
<evidence type="ECO:0000256" key="2">
    <source>
        <dbReference type="ARBA" id="ARBA00022692"/>
    </source>
</evidence>
<feature type="transmembrane region" description="Helical" evidence="5">
    <location>
        <begin position="386"/>
        <end position="408"/>
    </location>
</feature>
<feature type="non-terminal residue" evidence="8">
    <location>
        <position position="413"/>
    </location>
</feature>